<dbReference type="Gene3D" id="1.10.20.70">
    <property type="entry name" value="Transcription termination and cleavage factor, C-terminal domain"/>
    <property type="match status" value="1"/>
</dbReference>
<sequence>MAIHPGAASMIERSYKSVFVGNISYDATEEELKEIFSQVGPVVGFRLVFDRETGKPKGYGFCEYLDQETALSAQRNLCNYEFHGRPLRVDAAVGDRSREEMQRNFLSFYLLFACFVLCFYVDGWSFSELQITLAAPEEENPYGPEVDSEKCPEMIVHQVASLPPEQMDEFLIELKYGCEINKRRIVRLLKKNQQLAQALVYVMLRMNLIEPSEAATFFSDSRKKGMKKAKARKVGNVPLSISHKRIAESAFPSVSDPTISCIPAFKRPSHSTAGIPFENRERINLSEIPLPAYPAPAAAAARVEPPPFVQSTVTQPSSHTGSHGVSETEMKSLLSQLMSLTDDQIACLPFQQKQEILLLKAQLQNKSLF</sequence>
<accession>A0A0V1B4I4</accession>
<comment type="caution">
    <text evidence="7">The sequence shown here is derived from an EMBL/GenBank/DDBJ whole genome shotgun (WGS) entry which is preliminary data.</text>
</comment>
<evidence type="ECO:0000313" key="8">
    <source>
        <dbReference type="Proteomes" id="UP000054776"/>
    </source>
</evidence>
<feature type="compositionally biased region" description="Polar residues" evidence="4">
    <location>
        <begin position="309"/>
        <end position="325"/>
    </location>
</feature>
<dbReference type="Pfam" id="PF00076">
    <property type="entry name" value="RRM_1"/>
    <property type="match status" value="1"/>
</dbReference>
<dbReference type="InterPro" id="IPR035979">
    <property type="entry name" value="RBD_domain_sf"/>
</dbReference>
<reference evidence="7 8" key="1">
    <citation type="submission" date="2015-01" db="EMBL/GenBank/DDBJ databases">
        <title>Evolution of Trichinella species and genotypes.</title>
        <authorList>
            <person name="Korhonen P.K."/>
            <person name="Edoardo P."/>
            <person name="Giuseppe L.R."/>
            <person name="Gasser R.B."/>
        </authorList>
    </citation>
    <scope>NUCLEOTIDE SEQUENCE [LARGE SCALE GENOMIC DNA]</scope>
    <source>
        <strain evidence="7">ISS3</strain>
    </source>
</reference>
<dbReference type="InterPro" id="IPR026896">
    <property type="entry name" value="CSTF_C"/>
</dbReference>
<dbReference type="Proteomes" id="UP000054776">
    <property type="component" value="Unassembled WGS sequence"/>
</dbReference>
<keyword evidence="8" id="KW-1185">Reference proteome</keyword>
<evidence type="ECO:0000259" key="6">
    <source>
        <dbReference type="PROSITE" id="PS50102"/>
    </source>
</evidence>
<dbReference type="Pfam" id="PF14304">
    <property type="entry name" value="CSTF_C"/>
    <property type="match status" value="1"/>
</dbReference>
<dbReference type="InterPro" id="IPR012677">
    <property type="entry name" value="Nucleotide-bd_a/b_plait_sf"/>
</dbReference>
<keyword evidence="3" id="KW-0694">RNA-binding</keyword>
<proteinExistence type="predicted"/>
<protein>
    <submittedName>
        <fullName evidence="7">Cleavage stimulation factor subunit 2</fullName>
    </submittedName>
</protein>
<dbReference type="GO" id="GO:0003729">
    <property type="term" value="F:mRNA binding"/>
    <property type="evidence" value="ECO:0007669"/>
    <property type="project" value="TreeGrafter"/>
</dbReference>
<dbReference type="OrthoDB" id="272703at2759"/>
<comment type="subcellular location">
    <subcellularLocation>
        <location evidence="1">Nucleus</location>
    </subcellularLocation>
</comment>
<keyword evidence="5" id="KW-0812">Transmembrane</keyword>
<gene>
    <name evidence="7" type="primary">CSTF2</name>
    <name evidence="7" type="ORF">T01_11000</name>
</gene>
<dbReference type="InterPro" id="IPR000504">
    <property type="entry name" value="RRM_dom"/>
</dbReference>
<feature type="domain" description="RRM" evidence="6">
    <location>
        <begin position="16"/>
        <end position="94"/>
    </location>
</feature>
<dbReference type="FunCoup" id="A0A0V1B4I4">
    <property type="interactions" value="372"/>
</dbReference>
<evidence type="ECO:0000256" key="5">
    <source>
        <dbReference type="SAM" id="Phobius"/>
    </source>
</evidence>
<dbReference type="Pfam" id="PF14327">
    <property type="entry name" value="CSTF2_hinge"/>
    <property type="match status" value="1"/>
</dbReference>
<evidence type="ECO:0000313" key="7">
    <source>
        <dbReference type="EMBL" id="KRY31850.1"/>
    </source>
</evidence>
<dbReference type="PROSITE" id="PS50102">
    <property type="entry name" value="RRM"/>
    <property type="match status" value="1"/>
</dbReference>
<dbReference type="CDD" id="cd12398">
    <property type="entry name" value="RRM_CSTF2_RNA15_like"/>
    <property type="match status" value="1"/>
</dbReference>
<dbReference type="PANTHER" id="PTHR45735:SF2">
    <property type="entry name" value="CLEAVAGE STIMULATION FACTOR SUBUNIT 2"/>
    <property type="match status" value="1"/>
</dbReference>
<dbReference type="SUPFAM" id="SSF54928">
    <property type="entry name" value="RNA-binding domain, RBD"/>
    <property type="match status" value="1"/>
</dbReference>
<dbReference type="PANTHER" id="PTHR45735">
    <property type="entry name" value="CLEAVAGE STIMULATION FACTOR SUBUNIT 2"/>
    <property type="match status" value="1"/>
</dbReference>
<evidence type="ECO:0000256" key="2">
    <source>
        <dbReference type="ARBA" id="ARBA00023242"/>
    </source>
</evidence>
<feature type="transmembrane region" description="Helical" evidence="5">
    <location>
        <begin position="106"/>
        <end position="126"/>
    </location>
</feature>
<dbReference type="AlphaFoldDB" id="A0A0V1B4I4"/>
<evidence type="ECO:0000256" key="1">
    <source>
        <dbReference type="ARBA" id="ARBA00004123"/>
    </source>
</evidence>
<keyword evidence="5" id="KW-1133">Transmembrane helix</keyword>
<keyword evidence="2" id="KW-0539">Nucleus</keyword>
<dbReference type="Gene3D" id="1.25.40.630">
    <property type="match status" value="1"/>
</dbReference>
<dbReference type="SMART" id="SM00360">
    <property type="entry name" value="RRM"/>
    <property type="match status" value="1"/>
</dbReference>
<dbReference type="GO" id="GO:0031124">
    <property type="term" value="P:mRNA 3'-end processing"/>
    <property type="evidence" value="ECO:0007669"/>
    <property type="project" value="InterPro"/>
</dbReference>
<evidence type="ECO:0000256" key="4">
    <source>
        <dbReference type="SAM" id="MobiDB-lite"/>
    </source>
</evidence>
<organism evidence="7 8">
    <name type="scientific">Trichinella spiralis</name>
    <name type="common">Trichina worm</name>
    <dbReference type="NCBI Taxonomy" id="6334"/>
    <lineage>
        <taxon>Eukaryota</taxon>
        <taxon>Metazoa</taxon>
        <taxon>Ecdysozoa</taxon>
        <taxon>Nematoda</taxon>
        <taxon>Enoplea</taxon>
        <taxon>Dorylaimia</taxon>
        <taxon>Trichinellida</taxon>
        <taxon>Trichinellidae</taxon>
        <taxon>Trichinella</taxon>
    </lineage>
</organism>
<name>A0A0V1B4I4_TRISP</name>
<dbReference type="STRING" id="6334.A0A0V1B4I4"/>
<dbReference type="InterPro" id="IPR038192">
    <property type="entry name" value="CSTF_C_sf"/>
</dbReference>
<feature type="region of interest" description="Disordered" evidence="4">
    <location>
        <begin position="309"/>
        <end position="328"/>
    </location>
</feature>
<dbReference type="Gene3D" id="3.30.70.330">
    <property type="match status" value="1"/>
</dbReference>
<dbReference type="InParanoid" id="A0A0V1B4I4"/>
<evidence type="ECO:0000256" key="3">
    <source>
        <dbReference type="PROSITE-ProRule" id="PRU00176"/>
    </source>
</evidence>
<keyword evidence="5" id="KW-0472">Membrane</keyword>
<dbReference type="EMBL" id="JYDH01000110">
    <property type="protein sequence ID" value="KRY31850.1"/>
    <property type="molecule type" value="Genomic_DNA"/>
</dbReference>
<dbReference type="InterPro" id="IPR025742">
    <property type="entry name" value="CSTF2_hinge"/>
</dbReference>
<dbReference type="GO" id="GO:0005847">
    <property type="term" value="C:mRNA cleavage and polyadenylation specificity factor complex"/>
    <property type="evidence" value="ECO:0007669"/>
    <property type="project" value="TreeGrafter"/>
</dbReference>